<reference evidence="3" key="1">
    <citation type="journal article" date="2019" name="Int. J. Syst. Evol. Microbiol.">
        <title>The Global Catalogue of Microorganisms (GCM) 10K type strain sequencing project: providing services to taxonomists for standard genome sequencing and annotation.</title>
        <authorList>
            <consortium name="The Broad Institute Genomics Platform"/>
            <consortium name="The Broad Institute Genome Sequencing Center for Infectious Disease"/>
            <person name="Wu L."/>
            <person name="Ma J."/>
        </authorList>
    </citation>
    <scope>NUCLEOTIDE SEQUENCE [LARGE SCALE GENOMIC DNA]</scope>
    <source>
        <strain evidence="3">CGMCC 1.16306</strain>
    </source>
</reference>
<dbReference type="PANTHER" id="PTHR34351:SF2">
    <property type="entry name" value="DUF58 DOMAIN-CONTAINING PROTEIN"/>
    <property type="match status" value="1"/>
</dbReference>
<name>A0ABV9GLB6_9BACL</name>
<dbReference type="PANTHER" id="PTHR34351">
    <property type="entry name" value="SLR1927 PROTEIN-RELATED"/>
    <property type="match status" value="1"/>
</dbReference>
<organism evidence="2 3">
    <name type="scientific">Camelliibacillus cellulosilyticus</name>
    <dbReference type="NCBI Taxonomy" id="2174486"/>
    <lineage>
        <taxon>Bacteria</taxon>
        <taxon>Bacillati</taxon>
        <taxon>Bacillota</taxon>
        <taxon>Bacilli</taxon>
        <taxon>Bacillales</taxon>
        <taxon>Sporolactobacillaceae</taxon>
        <taxon>Camelliibacillus</taxon>
    </lineage>
</organism>
<keyword evidence="1" id="KW-0472">Membrane</keyword>
<accession>A0ABV9GLB6</accession>
<keyword evidence="1" id="KW-0812">Transmembrane</keyword>
<feature type="transmembrane region" description="Helical" evidence="1">
    <location>
        <begin position="36"/>
        <end position="53"/>
    </location>
</feature>
<feature type="transmembrane region" description="Helical" evidence="1">
    <location>
        <begin position="12"/>
        <end position="30"/>
    </location>
</feature>
<keyword evidence="3" id="KW-1185">Reference proteome</keyword>
<protein>
    <submittedName>
        <fullName evidence="2">DUF58 domain-containing protein</fullName>
    </submittedName>
</protein>
<sequence length="394" mass="45029">MKWQLTPGNETLVNWFFSIGLSLFILNLFFNNRFLFIAASVLIAIGLYPRLYLAHVSRSFSLSNDREKLRLSQGDRGIIQLHLSNQSKLPIVSGEIVFSFNEHVLPLDVKQWNDRVYQFDFGLGAGEQQSYAITVKAVSRGLSKMKHLQVKIYDPLKIASLTLSYDFIRKDIVVYPNKKTVPGLRRLNLQIDGDSPRQTSLFQDRMAPIGVRDYLPGDPIHDVNWKASARIGRLQTKLYERTSGMIWTIIVLVNRELKKEAIARLEDQLAHIAHICHSALKQKIQAELYVNIKQMGHGSAYHLSAQPSSKNFQKALEFLSLIQMNQTKTQPLAALHEIDRRFDRSRVIIIANPTHLPLNNTIFMKWMNQGHKVWTLDENGSLNPVAKGVDRIAH</sequence>
<evidence type="ECO:0000256" key="1">
    <source>
        <dbReference type="SAM" id="Phobius"/>
    </source>
</evidence>
<dbReference type="Proteomes" id="UP001596022">
    <property type="component" value="Unassembled WGS sequence"/>
</dbReference>
<proteinExistence type="predicted"/>
<dbReference type="RefSeq" id="WP_376844977.1">
    <property type="nucleotide sequence ID" value="NZ_JBHSFW010000001.1"/>
</dbReference>
<comment type="caution">
    <text evidence="2">The sequence shown here is derived from an EMBL/GenBank/DDBJ whole genome shotgun (WGS) entry which is preliminary data.</text>
</comment>
<evidence type="ECO:0000313" key="2">
    <source>
        <dbReference type="EMBL" id="MFC4617967.1"/>
    </source>
</evidence>
<keyword evidence="1" id="KW-1133">Transmembrane helix</keyword>
<gene>
    <name evidence="2" type="ORF">ACFO4N_04385</name>
</gene>
<evidence type="ECO:0000313" key="3">
    <source>
        <dbReference type="Proteomes" id="UP001596022"/>
    </source>
</evidence>
<dbReference type="EMBL" id="JBHSFW010000001">
    <property type="protein sequence ID" value="MFC4617967.1"/>
    <property type="molecule type" value="Genomic_DNA"/>
</dbReference>